<keyword evidence="12" id="KW-1185">Reference proteome</keyword>
<proteinExistence type="inferred from homology"/>
<protein>
    <submittedName>
        <fullName evidence="11">Aspartic peptidase domain-containing protein</fullName>
    </submittedName>
</protein>
<keyword evidence="8" id="KW-0472">Membrane</keyword>
<dbReference type="Proteomes" id="UP000738349">
    <property type="component" value="Unassembled WGS sequence"/>
</dbReference>
<keyword evidence="8" id="KW-1133">Transmembrane helix</keyword>
<dbReference type="InterPro" id="IPR001461">
    <property type="entry name" value="Aspartic_peptidase_A1"/>
</dbReference>
<keyword evidence="5 7" id="KW-0378">Hydrolase</keyword>
<evidence type="ECO:0000256" key="9">
    <source>
        <dbReference type="SAM" id="SignalP"/>
    </source>
</evidence>
<name>A0A9P9JBU7_9HYPO</name>
<organism evidence="11 12">
    <name type="scientific">Dactylonectria macrodidyma</name>
    <dbReference type="NCBI Taxonomy" id="307937"/>
    <lineage>
        <taxon>Eukaryota</taxon>
        <taxon>Fungi</taxon>
        <taxon>Dikarya</taxon>
        <taxon>Ascomycota</taxon>
        <taxon>Pezizomycotina</taxon>
        <taxon>Sordariomycetes</taxon>
        <taxon>Hypocreomycetidae</taxon>
        <taxon>Hypocreales</taxon>
        <taxon>Nectriaceae</taxon>
        <taxon>Dactylonectria</taxon>
    </lineage>
</organism>
<feature type="domain" description="Peptidase A1" evidence="10">
    <location>
        <begin position="55"/>
        <end position="390"/>
    </location>
</feature>
<dbReference type="InterPro" id="IPR033876">
    <property type="entry name" value="SAP-like"/>
</dbReference>
<evidence type="ECO:0000256" key="3">
    <source>
        <dbReference type="ARBA" id="ARBA00022729"/>
    </source>
</evidence>
<feature type="active site" evidence="6">
    <location>
        <position position="268"/>
    </location>
</feature>
<dbReference type="Pfam" id="PF00026">
    <property type="entry name" value="Asp"/>
    <property type="match status" value="1"/>
</dbReference>
<dbReference type="CDD" id="cd05474">
    <property type="entry name" value="SAP_like"/>
    <property type="match status" value="1"/>
</dbReference>
<evidence type="ECO:0000313" key="12">
    <source>
        <dbReference type="Proteomes" id="UP000738349"/>
    </source>
</evidence>
<dbReference type="InterPro" id="IPR021109">
    <property type="entry name" value="Peptidase_aspartic_dom_sf"/>
</dbReference>
<dbReference type="GO" id="GO:0006508">
    <property type="term" value="P:proteolysis"/>
    <property type="evidence" value="ECO:0007669"/>
    <property type="project" value="UniProtKB-KW"/>
</dbReference>
<comment type="similarity">
    <text evidence="1 7">Belongs to the peptidase A1 family.</text>
</comment>
<dbReference type="GO" id="GO:0004190">
    <property type="term" value="F:aspartic-type endopeptidase activity"/>
    <property type="evidence" value="ECO:0007669"/>
    <property type="project" value="UniProtKB-KW"/>
</dbReference>
<dbReference type="SUPFAM" id="SSF50630">
    <property type="entry name" value="Acid proteases"/>
    <property type="match status" value="1"/>
</dbReference>
<evidence type="ECO:0000256" key="5">
    <source>
        <dbReference type="ARBA" id="ARBA00022801"/>
    </source>
</evidence>
<evidence type="ECO:0000256" key="2">
    <source>
        <dbReference type="ARBA" id="ARBA00022670"/>
    </source>
</evidence>
<accession>A0A9P9JBU7</accession>
<dbReference type="PRINTS" id="PR00792">
    <property type="entry name" value="PEPSIN"/>
</dbReference>
<sequence>MRAWLLSALVVSIRPVAQAQVIQWDIEHRHVDTDLVRRSSTLEEVITNKRRKGGYFASVEVGTPAQNLTLLLDTGSSDIWVPYSNASTCKNSGCTLGSFDPNESSSFEDVGPGLFAISYVDESYAKGDYFEDDFTMGGATVNNLTMGLGLKTNIAFGLIGIGYRVNEASVETVDETYPNLPIALYEAGYTNTVAFSLWLNDLSANAGSILFGGIDTKKYTGNLTRLEIQPDDGVYTHFTVTMTSLVASSSSGTDTLTSDELPIGVVLDSGTTLSYLPDDMASQVWNEVGAYYDDNYGLAILPCSYATHEGNFTFGFGGSDGPEIVVTMDELVIDLTNGNQPEFTSGEYKGELVCEFGIQNYTSDIYLLGNSFLRSAYVVYDLVNNEIGLAQTDFNATESNIVAFESKGAIIPSSTAAPNQNQTIEGSEATSTNLSAADGFQAENDDDSSAASTLTACGSGLMVAGITIAFMLVGGGAFSTNLA</sequence>
<evidence type="ECO:0000313" key="11">
    <source>
        <dbReference type="EMBL" id="KAH7153029.1"/>
    </source>
</evidence>
<evidence type="ECO:0000256" key="7">
    <source>
        <dbReference type="RuleBase" id="RU000454"/>
    </source>
</evidence>
<dbReference type="EMBL" id="JAGMUV010000006">
    <property type="protein sequence ID" value="KAH7153029.1"/>
    <property type="molecule type" value="Genomic_DNA"/>
</dbReference>
<evidence type="ECO:0000256" key="6">
    <source>
        <dbReference type="PIRSR" id="PIRSR601461-1"/>
    </source>
</evidence>
<feature type="active site" evidence="6">
    <location>
        <position position="73"/>
    </location>
</feature>
<dbReference type="PANTHER" id="PTHR47966:SF65">
    <property type="entry name" value="ASPARTIC-TYPE ENDOPEPTIDASE"/>
    <property type="match status" value="1"/>
</dbReference>
<dbReference type="OrthoDB" id="771136at2759"/>
<feature type="transmembrane region" description="Helical" evidence="8">
    <location>
        <begin position="458"/>
        <end position="478"/>
    </location>
</feature>
<keyword evidence="4 7" id="KW-0064">Aspartyl protease</keyword>
<feature type="chain" id="PRO_5040482613" evidence="9">
    <location>
        <begin position="20"/>
        <end position="483"/>
    </location>
</feature>
<evidence type="ECO:0000259" key="10">
    <source>
        <dbReference type="PROSITE" id="PS51767"/>
    </source>
</evidence>
<dbReference type="Gene3D" id="2.40.70.10">
    <property type="entry name" value="Acid Proteases"/>
    <property type="match status" value="2"/>
</dbReference>
<reference evidence="11" key="1">
    <citation type="journal article" date="2021" name="Nat. Commun.">
        <title>Genetic determinants of endophytism in the Arabidopsis root mycobiome.</title>
        <authorList>
            <person name="Mesny F."/>
            <person name="Miyauchi S."/>
            <person name="Thiergart T."/>
            <person name="Pickel B."/>
            <person name="Atanasova L."/>
            <person name="Karlsson M."/>
            <person name="Huettel B."/>
            <person name="Barry K.W."/>
            <person name="Haridas S."/>
            <person name="Chen C."/>
            <person name="Bauer D."/>
            <person name="Andreopoulos W."/>
            <person name="Pangilinan J."/>
            <person name="LaButti K."/>
            <person name="Riley R."/>
            <person name="Lipzen A."/>
            <person name="Clum A."/>
            <person name="Drula E."/>
            <person name="Henrissat B."/>
            <person name="Kohler A."/>
            <person name="Grigoriev I.V."/>
            <person name="Martin F.M."/>
            <person name="Hacquard S."/>
        </authorList>
    </citation>
    <scope>NUCLEOTIDE SEQUENCE</scope>
    <source>
        <strain evidence="11">MPI-CAGE-AT-0147</strain>
    </source>
</reference>
<evidence type="ECO:0000256" key="8">
    <source>
        <dbReference type="SAM" id="Phobius"/>
    </source>
</evidence>
<dbReference type="PROSITE" id="PS51767">
    <property type="entry name" value="PEPTIDASE_A1"/>
    <property type="match status" value="1"/>
</dbReference>
<dbReference type="PANTHER" id="PTHR47966">
    <property type="entry name" value="BETA-SITE APP-CLEAVING ENZYME, ISOFORM A-RELATED"/>
    <property type="match status" value="1"/>
</dbReference>
<comment type="caution">
    <text evidence="11">The sequence shown here is derived from an EMBL/GenBank/DDBJ whole genome shotgun (WGS) entry which is preliminary data.</text>
</comment>
<dbReference type="PROSITE" id="PS00141">
    <property type="entry name" value="ASP_PROTEASE"/>
    <property type="match status" value="2"/>
</dbReference>
<dbReference type="AlphaFoldDB" id="A0A9P9JBU7"/>
<keyword evidence="8" id="KW-0812">Transmembrane</keyword>
<evidence type="ECO:0000256" key="1">
    <source>
        <dbReference type="ARBA" id="ARBA00007447"/>
    </source>
</evidence>
<keyword evidence="2 7" id="KW-0645">Protease</keyword>
<dbReference type="InterPro" id="IPR033121">
    <property type="entry name" value="PEPTIDASE_A1"/>
</dbReference>
<gene>
    <name evidence="11" type="ORF">EDB81DRAFT_441832</name>
</gene>
<evidence type="ECO:0000256" key="4">
    <source>
        <dbReference type="ARBA" id="ARBA00022750"/>
    </source>
</evidence>
<keyword evidence="3 9" id="KW-0732">Signal</keyword>
<feature type="signal peptide" evidence="9">
    <location>
        <begin position="1"/>
        <end position="19"/>
    </location>
</feature>
<dbReference type="InterPro" id="IPR001969">
    <property type="entry name" value="Aspartic_peptidase_AS"/>
</dbReference>